<evidence type="ECO:0000313" key="2">
    <source>
        <dbReference type="Proteomes" id="UP000757103"/>
    </source>
</evidence>
<dbReference type="EMBL" id="DYUD01000010">
    <property type="protein sequence ID" value="HJG88317.1"/>
    <property type="molecule type" value="Genomic_DNA"/>
</dbReference>
<protein>
    <submittedName>
        <fullName evidence="1">Uncharacterized protein</fullName>
    </submittedName>
</protein>
<organism evidence="1 2">
    <name type="scientific">Barnesiella viscericola</name>
    <dbReference type="NCBI Taxonomy" id="397865"/>
    <lineage>
        <taxon>Bacteria</taxon>
        <taxon>Pseudomonadati</taxon>
        <taxon>Bacteroidota</taxon>
        <taxon>Bacteroidia</taxon>
        <taxon>Bacteroidales</taxon>
        <taxon>Barnesiellaceae</taxon>
        <taxon>Barnesiella</taxon>
    </lineage>
</organism>
<sequence>MWAKRLKIIFLLLAGCLGILSTVLPHHHHANGMICLELTLPGCDDSHSDTSDENAGDCTGCNWFAYKIPVDLASLHQHLLKFAPVKLLLGTWAVLTDWVVDTPDEAPAWNVFVERLHTAVFLKTLGLRAPPVA</sequence>
<name>A0A921MPR7_9BACT</name>
<reference evidence="1" key="2">
    <citation type="submission" date="2021-09" db="EMBL/GenBank/DDBJ databases">
        <authorList>
            <person name="Gilroy R."/>
        </authorList>
    </citation>
    <scope>NUCLEOTIDE SEQUENCE</scope>
    <source>
        <strain evidence="1">CHK121-7720</strain>
    </source>
</reference>
<dbReference type="Proteomes" id="UP000757103">
    <property type="component" value="Unassembled WGS sequence"/>
</dbReference>
<proteinExistence type="predicted"/>
<dbReference type="RefSeq" id="WP_273305378.1">
    <property type="nucleotide sequence ID" value="NZ_DYUD01000010.1"/>
</dbReference>
<accession>A0A921MPR7</accession>
<reference evidence="1" key="1">
    <citation type="journal article" date="2021" name="PeerJ">
        <title>Extensive microbial diversity within the chicken gut microbiome revealed by metagenomics and culture.</title>
        <authorList>
            <person name="Gilroy R."/>
            <person name="Ravi A."/>
            <person name="Getino M."/>
            <person name="Pursley I."/>
            <person name="Horton D.L."/>
            <person name="Alikhan N.F."/>
            <person name="Baker D."/>
            <person name="Gharbi K."/>
            <person name="Hall N."/>
            <person name="Watson M."/>
            <person name="Adriaenssens E.M."/>
            <person name="Foster-Nyarko E."/>
            <person name="Jarju S."/>
            <person name="Secka A."/>
            <person name="Antonio M."/>
            <person name="Oren A."/>
            <person name="Chaudhuri R.R."/>
            <person name="La Ragione R."/>
            <person name="Hildebrand F."/>
            <person name="Pallen M.J."/>
        </authorList>
    </citation>
    <scope>NUCLEOTIDE SEQUENCE</scope>
    <source>
        <strain evidence="1">CHK121-7720</strain>
    </source>
</reference>
<evidence type="ECO:0000313" key="1">
    <source>
        <dbReference type="EMBL" id="HJG88317.1"/>
    </source>
</evidence>
<dbReference type="Pfam" id="PF20558">
    <property type="entry name" value="DUF6769"/>
    <property type="match status" value="1"/>
</dbReference>
<dbReference type="InterPro" id="IPR046660">
    <property type="entry name" value="DUF6769"/>
</dbReference>
<dbReference type="AlphaFoldDB" id="A0A921MPR7"/>
<gene>
    <name evidence="1" type="ORF">K8U91_02405</name>
</gene>
<comment type="caution">
    <text evidence="1">The sequence shown here is derived from an EMBL/GenBank/DDBJ whole genome shotgun (WGS) entry which is preliminary data.</text>
</comment>